<evidence type="ECO:0000313" key="1">
    <source>
        <dbReference type="EMBL" id="AGN33817.1"/>
    </source>
</evidence>
<reference evidence="1 2" key="1">
    <citation type="submission" date="2010-09" db="EMBL/GenBank/DDBJ databases">
        <title>The Genome Sequence of Halorubrum phage CGphi46.</title>
        <authorList>
            <consortium name="The Broad Institute Genome Sequencing Platform"/>
            <person name="Henn M.R."/>
            <person name="Dillon J."/>
            <person name="Levin J."/>
            <person name="Malboeuf C."/>
            <person name="Casali M."/>
            <person name="Russ C."/>
            <person name="Lennon N."/>
            <person name="Chapman S.B."/>
            <person name="Erlich R."/>
            <person name="Young S.K."/>
            <person name="Yandava C."/>
            <person name="Zeng Q."/>
            <person name="Fitzgerald M.F."/>
            <person name="Alvarado L."/>
            <person name="Anderson S."/>
            <person name="Berlin A."/>
            <person name="Chen Z."/>
            <person name="Freedman E."/>
            <person name="Gellesch M."/>
            <person name="Goldberg J."/>
            <person name="Green L."/>
            <person name="Griggs A."/>
            <person name="Gujja S."/>
            <person name="Heilman E."/>
            <person name="Heiman D."/>
            <person name="Hollinger A."/>
            <person name="Howarth C."/>
            <person name="Larson L."/>
            <person name="Mehta T."/>
            <person name="Neiman D."/>
            <person name="Pearson M."/>
            <person name="Roberts A."/>
            <person name="Ryan E."/>
            <person name="Saif S."/>
            <person name="Shea T."/>
            <person name="Shenoy N."/>
            <person name="Sisk P."/>
            <person name="Stolte C."/>
            <person name="Sykes S."/>
            <person name="White J."/>
            <person name="Haas B."/>
            <person name="Nusbaum C."/>
            <person name="Birren B."/>
        </authorList>
    </citation>
    <scope>NUCLEOTIDE SEQUENCE [LARGE SCALE GENOMIC DNA]</scope>
    <source>
        <strain evidence="1 2">CGphi46</strain>
    </source>
</reference>
<dbReference type="RefSeq" id="YP_008126564.1">
    <property type="nucleotide sequence ID" value="NC_021537.1"/>
</dbReference>
<evidence type="ECO:0000313" key="2">
    <source>
        <dbReference type="Proteomes" id="UP000202528"/>
    </source>
</evidence>
<proteinExistence type="predicted"/>
<dbReference type="EMBL" id="HQ332141">
    <property type="protein sequence ID" value="AGN33817.1"/>
    <property type="molecule type" value="Genomic_DNA"/>
</dbReference>
<name>R9TQ69_9CAUD</name>
<organism evidence="1 2">
    <name type="scientific">Halorubrum virus CGphi46</name>
    <dbReference type="NCBI Taxonomy" id="754066"/>
    <lineage>
        <taxon>Viruses</taxon>
        <taxon>Duplodnaviria</taxon>
        <taxon>Heunggongvirae</taxon>
        <taxon>Uroviricota</taxon>
        <taxon>Caudoviricetes</taxon>
        <taxon>Kirjokansivirales</taxon>
        <taxon>Graaviviridae</taxon>
        <taxon>Seejivirus</taxon>
        <taxon>Seejivirus salhabitans</taxon>
    </lineage>
</organism>
<keyword evidence="2" id="KW-1185">Reference proteome</keyword>
<dbReference type="OrthoDB" id="40960at10239"/>
<protein>
    <submittedName>
        <fullName evidence="1">Uncharacterized protein</fullName>
    </submittedName>
</protein>
<dbReference type="GeneID" id="16045727"/>
<sequence>MSDHQTLVESYADLASDGSLKGVEPDFVADALNDLAETDHAVVVMEEWLVEDKDVDALPGTRRVFVGEIGAETEKAILLEQGQTDDWVPKSCSTVYQTNPGVTIETPQMGLGSYAAAEDGYPTEEVDGDA</sequence>
<dbReference type="KEGG" id="vg:16045727"/>
<dbReference type="Proteomes" id="UP000202528">
    <property type="component" value="Segment"/>
</dbReference>
<accession>R9TQ69</accession>
<gene>
    <name evidence="1" type="ORF">HALG_00029</name>
</gene>